<dbReference type="InterPro" id="IPR006578">
    <property type="entry name" value="MADF-dom"/>
</dbReference>
<keyword evidence="2" id="KW-1185">Reference proteome</keyword>
<reference evidence="1" key="1">
    <citation type="submission" date="2015-05" db="UniProtKB">
        <authorList>
            <consortium name="EnsemblMetazoa"/>
        </authorList>
    </citation>
    <scope>IDENTIFICATION</scope>
</reference>
<dbReference type="Proteomes" id="UP000015103">
    <property type="component" value="Unassembled WGS sequence"/>
</dbReference>
<dbReference type="EMBL" id="ACPB03010942">
    <property type="status" value="NOT_ANNOTATED_CDS"/>
    <property type="molecule type" value="Genomic_DNA"/>
</dbReference>
<dbReference type="InParanoid" id="T1I4I1"/>
<dbReference type="OMA" id="EDNEHAD"/>
<dbReference type="EnsemblMetazoa" id="RPRC011200-RA">
    <property type="protein sequence ID" value="RPRC011200-PA"/>
    <property type="gene ID" value="RPRC011200"/>
</dbReference>
<organism evidence="1 2">
    <name type="scientific">Rhodnius prolixus</name>
    <name type="common">Triatomid bug</name>
    <dbReference type="NCBI Taxonomy" id="13249"/>
    <lineage>
        <taxon>Eukaryota</taxon>
        <taxon>Metazoa</taxon>
        <taxon>Ecdysozoa</taxon>
        <taxon>Arthropoda</taxon>
        <taxon>Hexapoda</taxon>
        <taxon>Insecta</taxon>
        <taxon>Pterygota</taxon>
        <taxon>Neoptera</taxon>
        <taxon>Paraneoptera</taxon>
        <taxon>Hemiptera</taxon>
        <taxon>Heteroptera</taxon>
        <taxon>Panheteroptera</taxon>
        <taxon>Cimicomorpha</taxon>
        <taxon>Reduviidae</taxon>
        <taxon>Triatominae</taxon>
        <taxon>Rhodnius</taxon>
    </lineage>
</organism>
<dbReference type="PROSITE" id="PS51029">
    <property type="entry name" value="MADF"/>
    <property type="match status" value="1"/>
</dbReference>
<dbReference type="eggNOG" id="ENOG502T09V">
    <property type="taxonomic scope" value="Eukaryota"/>
</dbReference>
<dbReference type="HOGENOM" id="CLU_136958_0_0_1"/>
<accession>T1I4I1</accession>
<sequence length="113" mass="13471">MDWTTEVVLNFIKKYEQHPILWDNRHRFYKITSKKCDAWETISAELGIDIVELKKKMTILLATYRKVRQRYAAVLKRGNKTGEDASPIWFAYKTFHFLHRTYQPKSTMAVEVS</sequence>
<dbReference type="AlphaFoldDB" id="T1I4I1"/>
<dbReference type="STRING" id="13249.T1I4I1"/>
<proteinExistence type="predicted"/>
<name>T1I4I1_RHOPR</name>
<dbReference type="PANTHER" id="PTHR21505:SF15">
    <property type="entry name" value="RE18252P"/>
    <property type="match status" value="1"/>
</dbReference>
<dbReference type="PANTHER" id="PTHR21505">
    <property type="entry name" value="MADF DOMAIN-CONTAINING PROTEIN-RELATED"/>
    <property type="match status" value="1"/>
</dbReference>
<protein>
    <submittedName>
        <fullName evidence="1">MADF domain-containing protein</fullName>
    </submittedName>
</protein>
<dbReference type="Pfam" id="PF10545">
    <property type="entry name" value="MADF_DNA_bdg"/>
    <property type="match status" value="1"/>
</dbReference>
<evidence type="ECO:0000313" key="2">
    <source>
        <dbReference type="Proteomes" id="UP000015103"/>
    </source>
</evidence>
<dbReference type="SMART" id="SM00595">
    <property type="entry name" value="MADF"/>
    <property type="match status" value="1"/>
</dbReference>
<dbReference type="VEuPathDB" id="VectorBase:RPRC011200"/>
<evidence type="ECO:0000313" key="1">
    <source>
        <dbReference type="EnsemblMetazoa" id="RPRC011200-PA"/>
    </source>
</evidence>